<protein>
    <submittedName>
        <fullName evidence="1">BZ3500_MvSof-1268-A1-R1_Chr5-1g07590 protein</fullName>
    </submittedName>
</protein>
<gene>
    <name evidence="1" type="ORF">BZ3500_MVSOF-1268-A1-R1_CHR5-1G07590</name>
</gene>
<keyword evidence="2" id="KW-1185">Reference proteome</keyword>
<organism evidence="1 2">
    <name type="scientific">Microbotryum saponariae</name>
    <dbReference type="NCBI Taxonomy" id="289078"/>
    <lineage>
        <taxon>Eukaryota</taxon>
        <taxon>Fungi</taxon>
        <taxon>Dikarya</taxon>
        <taxon>Basidiomycota</taxon>
        <taxon>Pucciniomycotina</taxon>
        <taxon>Microbotryomycetes</taxon>
        <taxon>Microbotryales</taxon>
        <taxon>Microbotryaceae</taxon>
        <taxon>Microbotryum</taxon>
    </lineage>
</organism>
<proteinExistence type="predicted"/>
<accession>A0A2X0L774</accession>
<dbReference type="Proteomes" id="UP000249723">
    <property type="component" value="Unassembled WGS sequence"/>
</dbReference>
<sequence>MPDPPGAMRPRPTTRWVVRLDYETLRQKTFQAIGIVPSSKSSRRLMVLMYDASAPMLESVGVLKEDSAHASLEGAFTFEVLVKATIMVLQQPRRAFITPWTRNGRVAELGVVYVPAPHDSVF</sequence>
<dbReference type="AlphaFoldDB" id="A0A2X0L774"/>
<evidence type="ECO:0000313" key="2">
    <source>
        <dbReference type="Proteomes" id="UP000249723"/>
    </source>
</evidence>
<evidence type="ECO:0000313" key="1">
    <source>
        <dbReference type="EMBL" id="SCZ91663.1"/>
    </source>
</evidence>
<name>A0A2X0L774_9BASI</name>
<reference evidence="2" key="1">
    <citation type="submission" date="2016-10" db="EMBL/GenBank/DDBJ databases">
        <authorList>
            <person name="Jeantristanb JTB J.-T."/>
            <person name="Ricardo R."/>
        </authorList>
    </citation>
    <scope>NUCLEOTIDE SEQUENCE [LARGE SCALE GENOMIC DNA]</scope>
</reference>
<dbReference type="EMBL" id="FMWP01000016">
    <property type="protein sequence ID" value="SCZ91663.1"/>
    <property type="molecule type" value="Genomic_DNA"/>
</dbReference>